<evidence type="ECO:0000313" key="1">
    <source>
        <dbReference type="EMBL" id="GBH21099.1"/>
    </source>
</evidence>
<reference evidence="1 2" key="1">
    <citation type="submission" date="2018-04" db="EMBL/GenBank/DDBJ databases">
        <title>Draft genome sequence of Pseudomonas syringae pv. actinidiae biovar 3 strains isolated from kiwifruit in Kagawa prefecture.</title>
        <authorList>
            <person name="Tabuchi M."/>
            <person name="Saito M."/>
            <person name="Fujiwara S."/>
            <person name="Sasa N."/>
            <person name="Akimitsu K."/>
            <person name="Gomi K."/>
            <person name="Konishi-Sugita S."/>
            <person name="Hamano K."/>
            <person name="Kataoka I."/>
        </authorList>
    </citation>
    <scope>NUCLEOTIDE SEQUENCE [LARGE SCALE GENOMIC DNA]</scope>
    <source>
        <strain evidence="1 2">MAFF212211</strain>
    </source>
</reference>
<proteinExistence type="predicted"/>
<protein>
    <submittedName>
        <fullName evidence="1">Uncharacterized protein</fullName>
    </submittedName>
</protein>
<evidence type="ECO:0000313" key="2">
    <source>
        <dbReference type="Proteomes" id="UP000248291"/>
    </source>
</evidence>
<organism evidence="1 2">
    <name type="scientific">Pseudomonas syringae pv. actinidiae</name>
    <dbReference type="NCBI Taxonomy" id="103796"/>
    <lineage>
        <taxon>Bacteria</taxon>
        <taxon>Pseudomonadati</taxon>
        <taxon>Pseudomonadota</taxon>
        <taxon>Gammaproteobacteria</taxon>
        <taxon>Pseudomonadales</taxon>
        <taxon>Pseudomonadaceae</taxon>
        <taxon>Pseudomonas</taxon>
        <taxon>Pseudomonas syringae</taxon>
    </lineage>
</organism>
<dbReference type="Proteomes" id="UP000248291">
    <property type="component" value="Unassembled WGS sequence"/>
</dbReference>
<accession>A0AAN4QBR1</accession>
<name>A0AAN4QBR1_PSESF</name>
<comment type="caution">
    <text evidence="1">The sequence shown here is derived from an EMBL/GenBank/DDBJ whole genome shotgun (WGS) entry which is preliminary data.</text>
</comment>
<gene>
    <name evidence="1" type="ORF">KPSA3_07139</name>
</gene>
<sequence length="66" mass="7268">MGTMVFLRATIVPHSSVGTPWVTLCVTDLRRATDQERTRSVQNGIPTRSMGMMVFLRATIVPHAPA</sequence>
<dbReference type="EMBL" id="BGKA01000278">
    <property type="protein sequence ID" value="GBH21099.1"/>
    <property type="molecule type" value="Genomic_DNA"/>
</dbReference>
<dbReference type="AlphaFoldDB" id="A0AAN4QBR1"/>